<dbReference type="SUPFAM" id="SSF54184">
    <property type="entry name" value="Penicillin-binding protein 2x (pbp-2x), c-terminal domain"/>
    <property type="match status" value="2"/>
</dbReference>
<comment type="similarity">
    <text evidence="2">Belongs to the transpeptidase family.</text>
</comment>
<evidence type="ECO:0000256" key="8">
    <source>
        <dbReference type="ARBA" id="ARBA00022984"/>
    </source>
</evidence>
<dbReference type="Pfam" id="PF03793">
    <property type="entry name" value="PASTA"/>
    <property type="match status" value="2"/>
</dbReference>
<dbReference type="InterPro" id="IPR005543">
    <property type="entry name" value="PASTA_dom"/>
</dbReference>
<dbReference type="AlphaFoldDB" id="A0A1I2QGS8"/>
<evidence type="ECO:0000313" key="17">
    <source>
        <dbReference type="EMBL" id="SFG26843.1"/>
    </source>
</evidence>
<dbReference type="EMBL" id="FOPI01000008">
    <property type="protein sequence ID" value="SFG26843.1"/>
    <property type="molecule type" value="Genomic_DNA"/>
</dbReference>
<sequence>MNKYGKRRMAEKRDVQNQRDFGKYFALIVVIVFTVFIGRFLYIAVTKKVSGNNLVEIANQTYHEKSTLKASRGTIYDASGQLIVEDTKRYSIYVVLSKTAVAYGQKLYLKNSDKKKAAEILHEYLGMDVDKLLSLFSQPKYQVELGKKGQDISLSTKNQIVKEMKKSKITGINFSESTDRMYPNGIFSSHLIGVVSKDSSGNLYGTMGLEALYDNYLKGRDGYDMRSTDSHGIKLSGMKSRLVKAKDGDNIYTTFNSRDQSYLESLLNKAQETYHPKSMNVVLMNAKTGAILAASQRPTFNPQTREGIEDQWKNTLMEDTYEPGSVMKILTMSAAIDSGNYNENEYFKSGSMKIGNSQRVNDWEVAGWGYLNYRQGFIRSSNVGMAKLEQKMGAKLWEKYIKKFGLLKSTDSGLSSNESSGSIEYKYPIEQANTAFGQGINVTVLQMMQAFSSVANNGEMVKPYLIEKIVNPTSGKTIKTDKKTVVGHPIKKSTAEKVRDMMQDVVNDPNGTGNAYKINGYDIGVKTGTAQISGNNGYLTGETNYIFSVAGMAPIKNPQYVLYVTMKQPAGFGGKTSSEMLATIFNPLMKRVLDESQNESTPSEAIDVKSVVGQETGNAVKSFSDKDLVVTAIGNGAKIIKQSSDAGEELLPGQRIILVTDSGQTLPDLKGWTKSDMFKLKNLLGINVKFKGSGFVENQSVKPGTKIADIKELTVELK</sequence>
<dbReference type="GO" id="GO:0051301">
    <property type="term" value="P:cell division"/>
    <property type="evidence" value="ECO:0007669"/>
    <property type="project" value="UniProtKB-KW"/>
</dbReference>
<dbReference type="GO" id="GO:0071555">
    <property type="term" value="P:cell wall organization"/>
    <property type="evidence" value="ECO:0007669"/>
    <property type="project" value="UniProtKB-KW"/>
</dbReference>
<dbReference type="GO" id="GO:0008658">
    <property type="term" value="F:penicillin binding"/>
    <property type="evidence" value="ECO:0007669"/>
    <property type="project" value="InterPro"/>
</dbReference>
<evidence type="ECO:0000256" key="11">
    <source>
        <dbReference type="ARBA" id="ARBA00023251"/>
    </source>
</evidence>
<evidence type="ECO:0000256" key="12">
    <source>
        <dbReference type="ARBA" id="ARBA00023306"/>
    </source>
</evidence>
<keyword evidence="11" id="KW-0046">Antibiotic resistance</keyword>
<dbReference type="Pfam" id="PF03717">
    <property type="entry name" value="PBP_dimer"/>
    <property type="match status" value="1"/>
</dbReference>
<dbReference type="Gene3D" id="2.20.70.70">
    <property type="match status" value="1"/>
</dbReference>
<evidence type="ECO:0000256" key="1">
    <source>
        <dbReference type="ARBA" id="ARBA00004162"/>
    </source>
</evidence>
<dbReference type="InterPro" id="IPR050515">
    <property type="entry name" value="Beta-lactam/transpept"/>
</dbReference>
<evidence type="ECO:0000313" key="18">
    <source>
        <dbReference type="Proteomes" id="UP000182635"/>
    </source>
</evidence>
<protein>
    <submittedName>
        <fullName evidence="17">Penicillin-binding protein 2B</fullName>
    </submittedName>
</protein>
<keyword evidence="3" id="KW-1003">Cell membrane</keyword>
<dbReference type="InterPro" id="IPR001460">
    <property type="entry name" value="PCN-bd_Tpept"/>
</dbReference>
<comment type="function">
    <text evidence="14">A transpeptidase that forms peptide cross-links between adjacent glycan strands in cell wall peptidoglycan (PG). Part of the divisome machinery that synthesizes the septal cross wall. Beta-lactams inactivate the PBPs by acylating an essential serine residue in the active site of these proteins.</text>
</comment>
<dbReference type="FunFam" id="3.40.710.10:FF:000095">
    <property type="entry name" value="Penicillin-binding protein 2x"/>
    <property type="match status" value="1"/>
</dbReference>
<evidence type="ECO:0000259" key="16">
    <source>
        <dbReference type="PROSITE" id="PS51178"/>
    </source>
</evidence>
<dbReference type="Gene3D" id="3.90.1310.10">
    <property type="entry name" value="Penicillin-binding protein 2a (Domain 2)"/>
    <property type="match status" value="1"/>
</dbReference>
<comment type="subcellular location">
    <subcellularLocation>
        <location evidence="1">Cell membrane</location>
        <topology evidence="1">Single-pass membrane protein</topology>
    </subcellularLocation>
</comment>
<evidence type="ECO:0000256" key="14">
    <source>
        <dbReference type="ARBA" id="ARBA00055980"/>
    </source>
</evidence>
<accession>A0A1I2QGS8</accession>
<dbReference type="GO" id="GO:0005886">
    <property type="term" value="C:plasma membrane"/>
    <property type="evidence" value="ECO:0007669"/>
    <property type="project" value="UniProtKB-SubCell"/>
</dbReference>
<reference evidence="18" key="1">
    <citation type="submission" date="2016-10" db="EMBL/GenBank/DDBJ databases">
        <authorList>
            <person name="Varghese N."/>
            <person name="Submissions S."/>
        </authorList>
    </citation>
    <scope>NUCLEOTIDE SEQUENCE [LARGE SCALE GENOMIC DNA]</scope>
    <source>
        <strain evidence="18">DSM 20403</strain>
    </source>
</reference>
<dbReference type="CDD" id="cd06575">
    <property type="entry name" value="PASTA_Pbp2x-like_2"/>
    <property type="match status" value="1"/>
</dbReference>
<keyword evidence="9 15" id="KW-1133">Transmembrane helix</keyword>
<evidence type="ECO:0000256" key="10">
    <source>
        <dbReference type="ARBA" id="ARBA00023136"/>
    </source>
</evidence>
<dbReference type="InterPro" id="IPR036138">
    <property type="entry name" value="PBP_dimer_sf"/>
</dbReference>
<dbReference type="Gene3D" id="3.30.70.2110">
    <property type="match status" value="1"/>
</dbReference>
<dbReference type="PROSITE" id="PS51178">
    <property type="entry name" value="PASTA"/>
    <property type="match status" value="1"/>
</dbReference>
<feature type="domain" description="PASTA" evidence="16">
    <location>
        <begin position="660"/>
        <end position="718"/>
    </location>
</feature>
<keyword evidence="4" id="KW-0132">Cell division</keyword>
<dbReference type="SUPFAM" id="SSF56519">
    <property type="entry name" value="Penicillin binding protein dimerisation domain"/>
    <property type="match status" value="1"/>
</dbReference>
<dbReference type="GO" id="GO:0008360">
    <property type="term" value="P:regulation of cell shape"/>
    <property type="evidence" value="ECO:0007669"/>
    <property type="project" value="UniProtKB-KW"/>
</dbReference>
<dbReference type="Proteomes" id="UP000182635">
    <property type="component" value="Unassembled WGS sequence"/>
</dbReference>
<keyword evidence="10 15" id="KW-0472">Membrane</keyword>
<evidence type="ECO:0000256" key="13">
    <source>
        <dbReference type="ARBA" id="ARBA00023316"/>
    </source>
</evidence>
<dbReference type="RefSeq" id="WP_046922071.1">
    <property type="nucleotide sequence ID" value="NZ_AYYL01000003.1"/>
</dbReference>
<dbReference type="Pfam" id="PF00905">
    <property type="entry name" value="Transpeptidase"/>
    <property type="match status" value="1"/>
</dbReference>
<evidence type="ECO:0000256" key="4">
    <source>
        <dbReference type="ARBA" id="ARBA00022618"/>
    </source>
</evidence>
<evidence type="ECO:0000256" key="15">
    <source>
        <dbReference type="SAM" id="Phobius"/>
    </source>
</evidence>
<dbReference type="PANTHER" id="PTHR30627:SF26">
    <property type="entry name" value="PENICILLIN-BINDING PROTEIN 2B"/>
    <property type="match status" value="1"/>
</dbReference>
<keyword evidence="7" id="KW-0133">Cell shape</keyword>
<keyword evidence="5 15" id="KW-0812">Transmembrane</keyword>
<dbReference type="InterPro" id="IPR005311">
    <property type="entry name" value="PBP_dimer"/>
</dbReference>
<evidence type="ECO:0000256" key="5">
    <source>
        <dbReference type="ARBA" id="ARBA00022692"/>
    </source>
</evidence>
<dbReference type="CDD" id="cd06576">
    <property type="entry name" value="PASTA_Pbp2x-like_1"/>
    <property type="match status" value="1"/>
</dbReference>
<dbReference type="OrthoDB" id="9804124at2"/>
<name>A0A1I2QGS8_9LACO</name>
<dbReference type="Gene3D" id="3.40.710.10">
    <property type="entry name" value="DD-peptidase/beta-lactamase superfamily"/>
    <property type="match status" value="1"/>
</dbReference>
<dbReference type="GO" id="GO:0046677">
    <property type="term" value="P:response to antibiotic"/>
    <property type="evidence" value="ECO:0007669"/>
    <property type="project" value="UniProtKB-KW"/>
</dbReference>
<evidence type="ECO:0000256" key="7">
    <source>
        <dbReference type="ARBA" id="ARBA00022960"/>
    </source>
</evidence>
<keyword evidence="13" id="KW-0961">Cell wall biogenesis/degradation</keyword>
<feature type="transmembrane region" description="Helical" evidence="15">
    <location>
        <begin position="21"/>
        <end position="42"/>
    </location>
</feature>
<keyword evidence="6" id="KW-0677">Repeat</keyword>
<evidence type="ECO:0000256" key="6">
    <source>
        <dbReference type="ARBA" id="ARBA00022737"/>
    </source>
</evidence>
<evidence type="ECO:0000256" key="9">
    <source>
        <dbReference type="ARBA" id="ARBA00022989"/>
    </source>
</evidence>
<proteinExistence type="inferred from homology"/>
<dbReference type="PANTHER" id="PTHR30627">
    <property type="entry name" value="PEPTIDOGLYCAN D,D-TRANSPEPTIDASE"/>
    <property type="match status" value="1"/>
</dbReference>
<keyword evidence="12" id="KW-0131">Cell cycle</keyword>
<dbReference type="SMART" id="SM00740">
    <property type="entry name" value="PASTA"/>
    <property type="match status" value="2"/>
</dbReference>
<dbReference type="InterPro" id="IPR012338">
    <property type="entry name" value="Beta-lactam/transpept-like"/>
</dbReference>
<gene>
    <name evidence="17" type="ORF">SAMN02910432_00634</name>
</gene>
<dbReference type="GO" id="GO:0009252">
    <property type="term" value="P:peptidoglycan biosynthetic process"/>
    <property type="evidence" value="ECO:0007669"/>
    <property type="project" value="UniProtKB-KW"/>
</dbReference>
<dbReference type="SUPFAM" id="SSF56601">
    <property type="entry name" value="beta-lactamase/transpeptidase-like"/>
    <property type="match status" value="1"/>
</dbReference>
<keyword evidence="8" id="KW-0573">Peptidoglycan synthesis</keyword>
<evidence type="ECO:0000256" key="3">
    <source>
        <dbReference type="ARBA" id="ARBA00022475"/>
    </source>
</evidence>
<organism evidence="17 18">
    <name type="scientific">Ligilactobacillus ruminis DSM 20403 = NBRC 102161</name>
    <dbReference type="NCBI Taxonomy" id="1423798"/>
    <lineage>
        <taxon>Bacteria</taxon>
        <taxon>Bacillati</taxon>
        <taxon>Bacillota</taxon>
        <taxon>Bacilli</taxon>
        <taxon>Lactobacillales</taxon>
        <taxon>Lactobacillaceae</taxon>
        <taxon>Ligilactobacillus</taxon>
    </lineage>
</organism>
<evidence type="ECO:0000256" key="2">
    <source>
        <dbReference type="ARBA" id="ARBA00007171"/>
    </source>
</evidence>